<dbReference type="EMBL" id="BART01006862">
    <property type="protein sequence ID" value="GAG70842.1"/>
    <property type="molecule type" value="Genomic_DNA"/>
</dbReference>
<proteinExistence type="predicted"/>
<protein>
    <submittedName>
        <fullName evidence="1">Uncharacterized protein</fullName>
    </submittedName>
</protein>
<accession>X1AN35</accession>
<reference evidence="1" key="1">
    <citation type="journal article" date="2014" name="Front. Microbiol.">
        <title>High frequency of phylogenetically diverse reductive dehalogenase-homologous genes in deep subseafloor sedimentary metagenomes.</title>
        <authorList>
            <person name="Kawai M."/>
            <person name="Futagami T."/>
            <person name="Toyoda A."/>
            <person name="Takaki Y."/>
            <person name="Nishi S."/>
            <person name="Hori S."/>
            <person name="Arai W."/>
            <person name="Tsubouchi T."/>
            <person name="Morono Y."/>
            <person name="Uchiyama I."/>
            <person name="Ito T."/>
            <person name="Fujiyama A."/>
            <person name="Inagaki F."/>
            <person name="Takami H."/>
        </authorList>
    </citation>
    <scope>NUCLEOTIDE SEQUENCE</scope>
    <source>
        <strain evidence="1">Expedition CK06-06</strain>
    </source>
</reference>
<gene>
    <name evidence="1" type="ORF">S01H4_15656</name>
</gene>
<dbReference type="AlphaFoldDB" id="X1AN35"/>
<feature type="non-terminal residue" evidence="1">
    <location>
        <position position="1"/>
    </location>
</feature>
<comment type="caution">
    <text evidence="1">The sequence shown here is derived from an EMBL/GenBank/DDBJ whole genome shotgun (WGS) entry which is preliminary data.</text>
</comment>
<organism evidence="1">
    <name type="scientific">marine sediment metagenome</name>
    <dbReference type="NCBI Taxonomy" id="412755"/>
    <lineage>
        <taxon>unclassified sequences</taxon>
        <taxon>metagenomes</taxon>
        <taxon>ecological metagenomes</taxon>
    </lineage>
</organism>
<evidence type="ECO:0000313" key="1">
    <source>
        <dbReference type="EMBL" id="GAG70842.1"/>
    </source>
</evidence>
<sequence length="57" mass="6340">IRKLKGVEYSTGVAVMAFRDHAAQLSSLKDGDTLKAICAEREYNGRKSYTILHVVTK</sequence>
<name>X1AN35_9ZZZZ</name>